<dbReference type="InterPro" id="IPR022742">
    <property type="entry name" value="Hydrolase_4"/>
</dbReference>
<name>A0A934RH18_9BACT</name>
<gene>
    <name evidence="2" type="ORF">JIN81_15290</name>
</gene>
<sequence>MAAIFQSWWFRLLRILAVGYGCLVLFACSMADRLIFMPPRPSYTSDASALVMIPSASGNPVAAFHYPAQAGKPTVLYSHGNAEDIGQSITLYQAWKDLGWGVLAYDFPGYGQSPGSPSESGAEDAIDAAWIFLTDQQGVAPGDIVVVGRSVGSGPSVWLTRTKQPAALVLISPFT</sequence>
<dbReference type="Pfam" id="PF12146">
    <property type="entry name" value="Hydrolase_4"/>
    <property type="match status" value="1"/>
</dbReference>
<accession>A0A934RH18</accession>
<keyword evidence="3" id="KW-1185">Reference proteome</keyword>
<proteinExistence type="predicted"/>
<evidence type="ECO:0000313" key="2">
    <source>
        <dbReference type="EMBL" id="MBK1828396.1"/>
    </source>
</evidence>
<dbReference type="Proteomes" id="UP000658278">
    <property type="component" value="Unassembled WGS sequence"/>
</dbReference>
<dbReference type="SUPFAM" id="SSF53474">
    <property type="entry name" value="alpha/beta-Hydrolases"/>
    <property type="match status" value="1"/>
</dbReference>
<dbReference type="AlphaFoldDB" id="A0A934RH18"/>
<reference evidence="2" key="1">
    <citation type="submission" date="2021-01" db="EMBL/GenBank/DDBJ databases">
        <title>Modified the classification status of verrucomicrobia.</title>
        <authorList>
            <person name="Feng X."/>
        </authorList>
    </citation>
    <scope>NUCLEOTIDE SEQUENCE</scope>
    <source>
        <strain evidence="2">KCTC 22201</strain>
    </source>
</reference>
<evidence type="ECO:0000259" key="1">
    <source>
        <dbReference type="Pfam" id="PF12146"/>
    </source>
</evidence>
<dbReference type="EMBL" id="JAENII010000013">
    <property type="protein sequence ID" value="MBK1828396.1"/>
    <property type="molecule type" value="Genomic_DNA"/>
</dbReference>
<organism evidence="2 3">
    <name type="scientific">Haloferula rosea</name>
    <dbReference type="NCBI Taxonomy" id="490093"/>
    <lineage>
        <taxon>Bacteria</taxon>
        <taxon>Pseudomonadati</taxon>
        <taxon>Verrucomicrobiota</taxon>
        <taxon>Verrucomicrobiia</taxon>
        <taxon>Verrucomicrobiales</taxon>
        <taxon>Verrucomicrobiaceae</taxon>
        <taxon>Haloferula</taxon>
    </lineage>
</organism>
<comment type="caution">
    <text evidence="2">The sequence shown here is derived from an EMBL/GenBank/DDBJ whole genome shotgun (WGS) entry which is preliminary data.</text>
</comment>
<dbReference type="Gene3D" id="3.40.50.1820">
    <property type="entry name" value="alpha/beta hydrolase"/>
    <property type="match status" value="1"/>
</dbReference>
<keyword evidence="2" id="KW-0378">Hydrolase</keyword>
<protein>
    <submittedName>
        <fullName evidence="2">Alpha/beta hydrolase</fullName>
    </submittedName>
</protein>
<dbReference type="PANTHER" id="PTHR12277">
    <property type="entry name" value="ALPHA/BETA HYDROLASE DOMAIN-CONTAINING PROTEIN"/>
    <property type="match status" value="1"/>
</dbReference>
<dbReference type="GO" id="GO:0016787">
    <property type="term" value="F:hydrolase activity"/>
    <property type="evidence" value="ECO:0007669"/>
    <property type="project" value="UniProtKB-KW"/>
</dbReference>
<feature type="domain" description="Serine aminopeptidase S33" evidence="1">
    <location>
        <begin position="72"/>
        <end position="174"/>
    </location>
</feature>
<dbReference type="PANTHER" id="PTHR12277:SF81">
    <property type="entry name" value="PROTEIN ABHD13"/>
    <property type="match status" value="1"/>
</dbReference>
<evidence type="ECO:0000313" key="3">
    <source>
        <dbReference type="Proteomes" id="UP000658278"/>
    </source>
</evidence>
<dbReference type="InterPro" id="IPR029058">
    <property type="entry name" value="AB_hydrolase_fold"/>
</dbReference>
<dbReference type="RefSeq" id="WP_200281738.1">
    <property type="nucleotide sequence ID" value="NZ_JAENII010000013.1"/>
</dbReference>